<keyword evidence="3" id="KW-0479">Metal-binding</keyword>
<evidence type="ECO:0000256" key="5">
    <source>
        <dbReference type="ARBA" id="ARBA00023014"/>
    </source>
</evidence>
<evidence type="ECO:0000259" key="9">
    <source>
        <dbReference type="Pfam" id="PF01592"/>
    </source>
</evidence>
<dbReference type="InterPro" id="IPR001075">
    <property type="entry name" value="NIF_FeS_clus_asmbl_NifU_C"/>
</dbReference>
<dbReference type="InterPro" id="IPR007419">
    <property type="entry name" value="BFD-like_2Fe2S-bd_dom"/>
</dbReference>
<keyword evidence="5" id="KW-0411">Iron-sulfur</keyword>
<evidence type="ECO:0000259" key="8">
    <source>
        <dbReference type="Pfam" id="PF01106"/>
    </source>
</evidence>
<organism evidence="11">
    <name type="scientific">Nitratifractor salsuginis</name>
    <dbReference type="NCBI Taxonomy" id="269261"/>
    <lineage>
        <taxon>Bacteria</taxon>
        <taxon>Pseudomonadati</taxon>
        <taxon>Campylobacterota</taxon>
        <taxon>Epsilonproteobacteria</taxon>
        <taxon>Campylobacterales</taxon>
        <taxon>Sulfurovaceae</taxon>
        <taxon>Nitratifractor</taxon>
    </lineage>
</organism>
<dbReference type="GO" id="GO:0005506">
    <property type="term" value="F:iron ion binding"/>
    <property type="evidence" value="ECO:0007669"/>
    <property type="project" value="InterPro"/>
</dbReference>
<dbReference type="SUPFAM" id="SSF82649">
    <property type="entry name" value="SufE/NifU"/>
    <property type="match status" value="1"/>
</dbReference>
<dbReference type="Pfam" id="PF01106">
    <property type="entry name" value="NifU"/>
    <property type="match status" value="1"/>
</dbReference>
<feature type="domain" description="NIF system FeS cluster assembly NifU C-terminal" evidence="8">
    <location>
        <begin position="249"/>
        <end position="318"/>
    </location>
</feature>
<dbReference type="AlphaFoldDB" id="A0A7V2SIC4"/>
<evidence type="ECO:0000256" key="1">
    <source>
        <dbReference type="ARBA" id="ARBA00015278"/>
    </source>
</evidence>
<proteinExistence type="predicted"/>
<dbReference type="GO" id="GO:0016226">
    <property type="term" value="P:iron-sulfur cluster assembly"/>
    <property type="evidence" value="ECO:0007669"/>
    <property type="project" value="InterPro"/>
</dbReference>
<keyword evidence="4" id="KW-0408">Iron</keyword>
<sequence>MSKSDILAKSHWESYPFKIEMLAEKPKNNGRLDEEEAARLEGELHVHDYGRAETGMQLRWYWVIDPAQQRIIACRYELFGSPALRAAADMAALLCRNKTLQEAANINYKSLEYFLRDHPSNPALPPEKQYEILFVLDAIAATVKRIQGEEPEASEMVCECAGVNRIQIEKAIRDFDLDSIEAITDYTRAGAFCKSCIAPGRGMADRSLYLVDLLKEIRKTMEEEKKASGASLSDKPFKEMSVEEKRAAIDAVIDEHIRAMLVMDGGDMEILEIKNNGEHTDIYIRYLGACSGCASASTGTLFAIEGILKQKLDPNIRVLPL</sequence>
<dbReference type="InterPro" id="IPR034904">
    <property type="entry name" value="FSCA_dom_sf"/>
</dbReference>
<dbReference type="Proteomes" id="UP000885722">
    <property type="component" value="Unassembled WGS sequence"/>
</dbReference>
<dbReference type="SUPFAM" id="SSF117916">
    <property type="entry name" value="Fe-S cluster assembly (FSCA) domain-like"/>
    <property type="match status" value="1"/>
</dbReference>
<reference evidence="11" key="1">
    <citation type="journal article" date="2020" name="mSystems">
        <title>Genome- and Community-Level Interaction Insights into Carbon Utilization and Element Cycling Functions of Hydrothermarchaeota in Hydrothermal Sediment.</title>
        <authorList>
            <person name="Zhou Z."/>
            <person name="Liu Y."/>
            <person name="Xu W."/>
            <person name="Pan J."/>
            <person name="Luo Z.H."/>
            <person name="Li M."/>
        </authorList>
    </citation>
    <scope>NUCLEOTIDE SEQUENCE [LARGE SCALE GENOMIC DNA]</scope>
    <source>
        <strain evidence="11">HyVt-513</strain>
    </source>
</reference>
<dbReference type="InterPro" id="IPR002871">
    <property type="entry name" value="NIF_FeS_clus_asmbl_NifU_N"/>
</dbReference>
<dbReference type="Pfam" id="PF04324">
    <property type="entry name" value="Fer2_BFD"/>
    <property type="match status" value="1"/>
</dbReference>
<evidence type="ECO:0000256" key="2">
    <source>
        <dbReference type="ARBA" id="ARBA00022714"/>
    </source>
</evidence>
<evidence type="ECO:0000256" key="7">
    <source>
        <dbReference type="ARBA" id="ARBA00034078"/>
    </source>
</evidence>
<dbReference type="Gene3D" id="1.10.10.1100">
    <property type="entry name" value="BFD-like [2Fe-2S]-binding domain"/>
    <property type="match status" value="1"/>
</dbReference>
<feature type="domain" description="NIF system FeS cluster assembly NifU N-terminal" evidence="9">
    <location>
        <begin position="22"/>
        <end position="148"/>
    </location>
</feature>
<evidence type="ECO:0000313" key="11">
    <source>
        <dbReference type="EMBL" id="HFC03362.1"/>
    </source>
</evidence>
<feature type="domain" description="BFD-like [2Fe-2S]-binding" evidence="10">
    <location>
        <begin position="156"/>
        <end position="198"/>
    </location>
</feature>
<keyword evidence="6" id="KW-0535">Nitrogen fixation</keyword>
<protein>
    <recommendedName>
        <fullName evidence="1">Nitrogen fixation protein NifU</fullName>
    </recommendedName>
</protein>
<name>A0A7V2SIC4_9BACT</name>
<evidence type="ECO:0000256" key="6">
    <source>
        <dbReference type="ARBA" id="ARBA00023231"/>
    </source>
</evidence>
<dbReference type="EMBL" id="DRNO01000046">
    <property type="protein sequence ID" value="HFC03362.1"/>
    <property type="molecule type" value="Genomic_DNA"/>
</dbReference>
<gene>
    <name evidence="11" type="ORF">ENJ74_00685</name>
</gene>
<evidence type="ECO:0000256" key="4">
    <source>
        <dbReference type="ARBA" id="ARBA00023004"/>
    </source>
</evidence>
<evidence type="ECO:0000259" key="10">
    <source>
        <dbReference type="Pfam" id="PF04324"/>
    </source>
</evidence>
<dbReference type="InterPro" id="IPR041854">
    <property type="entry name" value="BFD-like_2Fe2S-bd_dom_sf"/>
</dbReference>
<dbReference type="Pfam" id="PF01592">
    <property type="entry name" value="NifU_N"/>
    <property type="match status" value="1"/>
</dbReference>
<comment type="caution">
    <text evidence="11">The sequence shown here is derived from an EMBL/GenBank/DDBJ whole genome shotgun (WGS) entry which is preliminary data.</text>
</comment>
<comment type="cofactor">
    <cofactor evidence="7">
        <name>[2Fe-2S] cluster</name>
        <dbReference type="ChEBI" id="CHEBI:190135"/>
    </cofactor>
</comment>
<keyword evidence="2" id="KW-0001">2Fe-2S</keyword>
<dbReference type="Gene3D" id="3.30.300.130">
    <property type="entry name" value="Fe-S cluster assembly (FSCA)"/>
    <property type="match status" value="1"/>
</dbReference>
<accession>A0A7V2SIC4</accession>
<evidence type="ECO:0000256" key="3">
    <source>
        <dbReference type="ARBA" id="ARBA00022723"/>
    </source>
</evidence>
<dbReference type="GO" id="GO:0051537">
    <property type="term" value="F:2 iron, 2 sulfur cluster binding"/>
    <property type="evidence" value="ECO:0007669"/>
    <property type="project" value="UniProtKB-KW"/>
</dbReference>
<dbReference type="Gene3D" id="3.90.1010.10">
    <property type="match status" value="1"/>
</dbReference>